<sequence>TLCSTNDDPSNPDFGDVAWRTSNLDENFFVTDYRQFEVFFIFREQINTEIFRLESKNTGSETTKSSNA</sequence>
<dbReference type="EMBL" id="FN656383">
    <property type="protein sequence ID" value="CBY41327.1"/>
    <property type="molecule type" value="Genomic_DNA"/>
</dbReference>
<reference evidence="1" key="1">
    <citation type="journal article" date="2010" name="Science">
        <title>Plasticity of animal genome architecture unmasked by rapid evolution of a pelagic tunicate.</title>
        <authorList>
            <person name="Denoeud F."/>
            <person name="Henriet S."/>
            <person name="Mungpakdee S."/>
            <person name="Aury J.M."/>
            <person name="Da Silva C."/>
            <person name="Brinkmann H."/>
            <person name="Mikhaleva J."/>
            <person name="Olsen L.C."/>
            <person name="Jubin C."/>
            <person name="Canestro C."/>
            <person name="Bouquet J.M."/>
            <person name="Danks G."/>
            <person name="Poulain J."/>
            <person name="Campsteijn C."/>
            <person name="Adamski M."/>
            <person name="Cross I."/>
            <person name="Yadetie F."/>
            <person name="Muffato M."/>
            <person name="Louis A."/>
            <person name="Butcher S."/>
            <person name="Tsagkogeorga G."/>
            <person name="Konrad A."/>
            <person name="Singh S."/>
            <person name="Jensen M.F."/>
            <person name="Cong E.H."/>
            <person name="Eikeseth-Otteraa H."/>
            <person name="Noel B."/>
            <person name="Anthouard V."/>
            <person name="Porcel B.M."/>
            <person name="Kachouri-Lafond R."/>
            <person name="Nishino A."/>
            <person name="Ugolini M."/>
            <person name="Chourrout P."/>
            <person name="Nishida H."/>
            <person name="Aasland R."/>
            <person name="Huzurbazar S."/>
            <person name="Westhof E."/>
            <person name="Delsuc F."/>
            <person name="Lehrach H."/>
            <person name="Reinhardt R."/>
            <person name="Weissenbach J."/>
            <person name="Roy S.W."/>
            <person name="Artiguenave F."/>
            <person name="Postlethwait J.H."/>
            <person name="Manak J.R."/>
            <person name="Thompson E.M."/>
            <person name="Jaillon O."/>
            <person name="Du Pasquier L."/>
            <person name="Boudinot P."/>
            <person name="Liberles D.A."/>
            <person name="Volff J.N."/>
            <person name="Philippe H."/>
            <person name="Lenhard B."/>
            <person name="Roest Crollius H."/>
            <person name="Wincker P."/>
            <person name="Chourrout D."/>
        </authorList>
    </citation>
    <scope>NUCLEOTIDE SEQUENCE [LARGE SCALE GENOMIC DNA]</scope>
</reference>
<name>E4Z0U9_OIKDI</name>
<feature type="non-terminal residue" evidence="1">
    <location>
        <position position="1"/>
    </location>
</feature>
<accession>E4Z0U9</accession>
<dbReference type="AlphaFoldDB" id="E4Z0U9"/>
<organism evidence="1">
    <name type="scientific">Oikopleura dioica</name>
    <name type="common">Tunicate</name>
    <dbReference type="NCBI Taxonomy" id="34765"/>
    <lineage>
        <taxon>Eukaryota</taxon>
        <taxon>Metazoa</taxon>
        <taxon>Chordata</taxon>
        <taxon>Tunicata</taxon>
        <taxon>Appendicularia</taxon>
        <taxon>Copelata</taxon>
        <taxon>Oikopleuridae</taxon>
        <taxon>Oikopleura</taxon>
    </lineage>
</organism>
<gene>
    <name evidence="1" type="ORF">GSOID_T00023391001</name>
</gene>
<dbReference type="Proteomes" id="UP000011014">
    <property type="component" value="Unassembled WGS sequence"/>
</dbReference>
<proteinExistence type="predicted"/>
<evidence type="ECO:0000313" key="1">
    <source>
        <dbReference type="EMBL" id="CBY41327.1"/>
    </source>
</evidence>
<protein>
    <submittedName>
        <fullName evidence="1">Uncharacterized protein</fullName>
    </submittedName>
</protein>